<dbReference type="CTD" id="375484"/>
<dbReference type="GO" id="GO:0032184">
    <property type="term" value="F:SUMO polymer binding"/>
    <property type="evidence" value="ECO:0007669"/>
    <property type="project" value="TreeGrafter"/>
</dbReference>
<feature type="region of interest" description="Disordered" evidence="1">
    <location>
        <begin position="176"/>
        <end position="229"/>
    </location>
</feature>
<dbReference type="PANTHER" id="PTHR23187:SF3">
    <property type="entry name" value="SUMO-INTERACTING MOTIF-CONTAINING PROTEIN 1"/>
    <property type="match status" value="1"/>
</dbReference>
<dbReference type="GeneID" id="123033956"/>
<dbReference type="Proteomes" id="UP000694545">
    <property type="component" value="Unplaced"/>
</dbReference>
<evidence type="ECO:0000313" key="3">
    <source>
        <dbReference type="Proteomes" id="UP000694545"/>
    </source>
</evidence>
<keyword evidence="3" id="KW-1185">Reference proteome</keyword>
<name>A0A8D2LHN3_VARKO</name>
<feature type="compositionally biased region" description="Basic and acidic residues" evidence="1">
    <location>
        <begin position="133"/>
        <end position="142"/>
    </location>
</feature>
<proteinExistence type="predicted"/>
<reference evidence="2" key="2">
    <citation type="submission" date="2025-09" db="UniProtKB">
        <authorList>
            <consortium name="Ensembl"/>
        </authorList>
    </citation>
    <scope>IDENTIFICATION</scope>
</reference>
<dbReference type="OMA" id="MENCSCL"/>
<accession>A0A8D2LHN3</accession>
<feature type="compositionally biased region" description="Polar residues" evidence="1">
    <location>
        <begin position="212"/>
        <end position="223"/>
    </location>
</feature>
<dbReference type="InterPro" id="IPR052119">
    <property type="entry name" value="ElonginBC-PRC2_ViralRestrict"/>
</dbReference>
<dbReference type="RefSeq" id="XP_044306861.1">
    <property type="nucleotide sequence ID" value="XM_044450926.1"/>
</dbReference>
<gene>
    <name evidence="2" type="primary">SIMC1</name>
</gene>
<organism evidence="2 3">
    <name type="scientific">Varanus komodoensis</name>
    <name type="common">Komodo dragon</name>
    <dbReference type="NCBI Taxonomy" id="61221"/>
    <lineage>
        <taxon>Eukaryota</taxon>
        <taxon>Metazoa</taxon>
        <taxon>Chordata</taxon>
        <taxon>Craniata</taxon>
        <taxon>Vertebrata</taxon>
        <taxon>Euteleostomi</taxon>
        <taxon>Lepidosauria</taxon>
        <taxon>Squamata</taxon>
        <taxon>Bifurcata</taxon>
        <taxon>Unidentata</taxon>
        <taxon>Episquamata</taxon>
        <taxon>Toxicofera</taxon>
        <taxon>Anguimorpha</taxon>
        <taxon>Paleoanguimorpha</taxon>
        <taxon>Varanoidea</taxon>
        <taxon>Varanidae</taxon>
        <taxon>Varanus</taxon>
    </lineage>
</organism>
<dbReference type="PANTHER" id="PTHR23187">
    <property type="entry name" value="FLJ44216 PROTEIN-RELATED"/>
    <property type="match status" value="1"/>
</dbReference>
<reference evidence="2" key="1">
    <citation type="submission" date="2025-08" db="UniProtKB">
        <authorList>
            <consortium name="Ensembl"/>
        </authorList>
    </citation>
    <scope>IDENTIFICATION</scope>
</reference>
<sequence>MAEDDVIFIESATDVESFGMCSRLCRRRRARLRRRRRRERLKRILQEPQELIDLTGEDMAVQTSPCNDFGIIDLTEDEETMASPLHSSSYFAQDLPHSATVSTQPTCSPQLTVAGMASKSDRPVDMRNKDCERLSPREDEANHLCCGEDSESSSHTTYNSDLGSLISAHLESAISSSSAAHDSPESQPFLDCVEEPPSTCPAGRVLSPQPSPTDQRQSPSPILSSPPKGIFTSLTEVNLPLLEANNPGPNAVKSNVQGPLKRIDIEGSLKTWQYFHGVPVHHPFLQNVVQEKNTRQKKPLKAQRIPSGRLSMVTSTIEEKCFQATLDFLTDYVSYRYYPPKEIMTCVVSQILLSPERQDVSQEMQKDAYMLLMKIQAFHPAEVDTVVWDWQLLCKVMEEQEEKNPGRLLFLQYVIQTLEDDFQEMAKKDNLPKSIAKMVLSCDQCFSNIKNVIEWLVAVVTGAKISHDKMLLQSASSTSASATSRRESCSSLPEPRSCQTVQTNDAALKFQNQKVVALLQRMLSIAVEVDKSPNCSAHKIADIMLSSVLNIPKHCQREAFLSSMECHLLRCKVLELIFQYSCTIRTKQPLSLATILHFLDHFSLLLTYQDNEETWQRWDEMLHYLNLLLLSYRSIVLGHLRSSVCERSKLILKAAKPKLQSNDYIEGSDIECKIQTFQRQLFEILGQPIPSSIAEKIELLQVLLLTTKDI</sequence>
<evidence type="ECO:0000256" key="1">
    <source>
        <dbReference type="SAM" id="MobiDB-lite"/>
    </source>
</evidence>
<protein>
    <submittedName>
        <fullName evidence="2">SUMO interacting motifs containing 1</fullName>
    </submittedName>
</protein>
<dbReference type="AlphaFoldDB" id="A0A8D2LHN3"/>
<dbReference type="KEGG" id="vko:123033956"/>
<dbReference type="OrthoDB" id="6088715at2759"/>
<evidence type="ECO:0000313" key="2">
    <source>
        <dbReference type="Ensembl" id="ENSVKKP00000022526.1"/>
    </source>
</evidence>
<feature type="region of interest" description="Disordered" evidence="1">
    <location>
        <begin position="133"/>
        <end position="158"/>
    </location>
</feature>
<dbReference type="Ensembl" id="ENSVKKT00000023085.1">
    <property type="protein sequence ID" value="ENSVKKP00000022526.1"/>
    <property type="gene ID" value="ENSVKKG00000014994.1"/>
</dbReference>